<dbReference type="OrthoDB" id="3210041at2"/>
<dbReference type="FunFam" id="3.40.50.1000:FF:000003">
    <property type="entry name" value="HAD-IIB family hydrolase"/>
    <property type="match status" value="1"/>
</dbReference>
<evidence type="ECO:0000259" key="3">
    <source>
        <dbReference type="SMART" id="SM00563"/>
    </source>
</evidence>
<dbReference type="PANTHER" id="PTHR10434:SF55">
    <property type="entry name" value="POSSIBLE ACYLTRANSFERASE"/>
    <property type="match status" value="1"/>
</dbReference>
<evidence type="ECO:0000313" key="4">
    <source>
        <dbReference type="EMBL" id="TWT26618.1"/>
    </source>
</evidence>
<gene>
    <name evidence="4" type="ORF">FRX94_05155</name>
</gene>
<dbReference type="GO" id="GO:0005886">
    <property type="term" value="C:plasma membrane"/>
    <property type="evidence" value="ECO:0007669"/>
    <property type="project" value="TreeGrafter"/>
</dbReference>
<organism evidence="4 5">
    <name type="scientific">Corynebacterium canis</name>
    <dbReference type="NCBI Taxonomy" id="679663"/>
    <lineage>
        <taxon>Bacteria</taxon>
        <taxon>Bacillati</taxon>
        <taxon>Actinomycetota</taxon>
        <taxon>Actinomycetes</taxon>
        <taxon>Mycobacteriales</taxon>
        <taxon>Corynebacteriaceae</taxon>
        <taxon>Corynebacterium</taxon>
    </lineage>
</organism>
<dbReference type="SUPFAM" id="SSF69593">
    <property type="entry name" value="Glycerol-3-phosphate (1)-acyltransferase"/>
    <property type="match status" value="1"/>
</dbReference>
<evidence type="ECO:0000313" key="5">
    <source>
        <dbReference type="Proteomes" id="UP000320791"/>
    </source>
</evidence>
<dbReference type="GO" id="GO:0003841">
    <property type="term" value="F:1-acylglycerol-3-phosphate O-acyltransferase activity"/>
    <property type="evidence" value="ECO:0007669"/>
    <property type="project" value="TreeGrafter"/>
</dbReference>
<sequence length="505" mass="54865">MPRDLFYTSVVGLARTVFAVQGLKLTVTGEEYVPKTGGAVVVANHTGYLDFAFVGVPFRTHKRLVRFMAKSNIFEHRLVGPVMRAMHHIPVDRIDGQESYQQAVKMLREGELVGIFPESTISRSFEIKDIRNGAVRMAKEAGVPIIPVILFGSQRIWTKNQPKHLGRTRTPVHIRVLEPWLPLESADAETARLRDKMKDGVADMWEEYQAAHGPFPAGEFWVPARFGGGAPTLAEAQAEDYIVEEERNRIRKLRDDLAALNAQLKSILPRPGNSEDDPQIMAWVKSTLEELATEVTHGVSDGKEKIVAMAEQLKANAAQRNTPDLAPIAAQARLILSRLPHRKRLSTLPRAIVCDLEGTLITSNGEVSPATLQALTRAHDAGTAIILATGFVHVPISLGFPVHTVTCDGTLSTLVSGDRETIKDATKADGVAWVLESLGISPADAVAFGDGINDIEMLQLVGTGIAMGNAHPEVVRAAKWATGTNDEDGIAEVITPVLPPVADAE</sequence>
<dbReference type="SMART" id="SM00563">
    <property type="entry name" value="PlsC"/>
    <property type="match status" value="1"/>
</dbReference>
<keyword evidence="5" id="KW-1185">Reference proteome</keyword>
<evidence type="ECO:0000256" key="2">
    <source>
        <dbReference type="ARBA" id="ARBA00023315"/>
    </source>
</evidence>
<dbReference type="Pfam" id="PF01553">
    <property type="entry name" value="Acyltransferase"/>
    <property type="match status" value="1"/>
</dbReference>
<reference evidence="4 5" key="1">
    <citation type="submission" date="2019-08" db="EMBL/GenBank/DDBJ databases">
        <authorList>
            <person name="Lei W."/>
        </authorList>
    </citation>
    <scope>NUCLEOTIDE SEQUENCE [LARGE SCALE GENOMIC DNA]</scope>
    <source>
        <strain evidence="4 5">CCUG 58627</strain>
    </source>
</reference>
<dbReference type="Gene3D" id="3.40.50.1000">
    <property type="entry name" value="HAD superfamily/HAD-like"/>
    <property type="match status" value="2"/>
</dbReference>
<dbReference type="GO" id="GO:0006654">
    <property type="term" value="P:phosphatidic acid biosynthetic process"/>
    <property type="evidence" value="ECO:0007669"/>
    <property type="project" value="TreeGrafter"/>
</dbReference>
<dbReference type="PANTHER" id="PTHR10434">
    <property type="entry name" value="1-ACYL-SN-GLYCEROL-3-PHOSPHATE ACYLTRANSFERASE"/>
    <property type="match status" value="1"/>
</dbReference>
<accession>A0A5C5UKV3</accession>
<dbReference type="CDD" id="cd07989">
    <property type="entry name" value="LPLAT_AGPAT-like"/>
    <property type="match status" value="1"/>
</dbReference>
<dbReference type="SUPFAM" id="SSF56784">
    <property type="entry name" value="HAD-like"/>
    <property type="match status" value="1"/>
</dbReference>
<evidence type="ECO:0000256" key="1">
    <source>
        <dbReference type="ARBA" id="ARBA00022679"/>
    </source>
</evidence>
<dbReference type="Pfam" id="PF08282">
    <property type="entry name" value="Hydrolase_3"/>
    <property type="match status" value="2"/>
</dbReference>
<comment type="caution">
    <text evidence="4">The sequence shown here is derived from an EMBL/GenBank/DDBJ whole genome shotgun (WGS) entry which is preliminary data.</text>
</comment>
<dbReference type="Proteomes" id="UP000320791">
    <property type="component" value="Unassembled WGS sequence"/>
</dbReference>
<keyword evidence="2" id="KW-0012">Acyltransferase</keyword>
<protein>
    <recommendedName>
        <fullName evidence="3">Phospholipid/glycerol acyltransferase domain-containing protein</fullName>
    </recommendedName>
</protein>
<dbReference type="EMBL" id="VOHM01000008">
    <property type="protein sequence ID" value="TWT26618.1"/>
    <property type="molecule type" value="Genomic_DNA"/>
</dbReference>
<feature type="domain" description="Phospholipid/glycerol acyltransferase" evidence="3">
    <location>
        <begin position="39"/>
        <end position="153"/>
    </location>
</feature>
<dbReference type="InterPro" id="IPR023214">
    <property type="entry name" value="HAD_sf"/>
</dbReference>
<proteinExistence type="predicted"/>
<name>A0A5C5UKV3_9CORY</name>
<dbReference type="AlphaFoldDB" id="A0A5C5UKV3"/>
<dbReference type="PROSITE" id="PS01229">
    <property type="entry name" value="COF_2"/>
    <property type="match status" value="1"/>
</dbReference>
<dbReference type="InterPro" id="IPR036412">
    <property type="entry name" value="HAD-like_sf"/>
</dbReference>
<keyword evidence="1" id="KW-0808">Transferase</keyword>
<dbReference type="InterPro" id="IPR002123">
    <property type="entry name" value="Plipid/glycerol_acylTrfase"/>
</dbReference>